<dbReference type="EMBL" id="GGFK01015274">
    <property type="protein sequence ID" value="MBW48595.1"/>
    <property type="molecule type" value="Transcribed_RNA"/>
</dbReference>
<protein>
    <submittedName>
        <fullName evidence="2">Putative secreted protein</fullName>
    </submittedName>
</protein>
<proteinExistence type="predicted"/>
<evidence type="ECO:0000256" key="1">
    <source>
        <dbReference type="SAM" id="SignalP"/>
    </source>
</evidence>
<dbReference type="AlphaFoldDB" id="A0A2M4B6B0"/>
<accession>A0A2M4B6B0</accession>
<reference evidence="2" key="1">
    <citation type="submission" date="2018-01" db="EMBL/GenBank/DDBJ databases">
        <title>An insight into the sialome of Amazonian anophelines.</title>
        <authorList>
            <person name="Ribeiro J.M."/>
            <person name="Scarpassa V."/>
            <person name="Calvo E."/>
        </authorList>
    </citation>
    <scope>NUCLEOTIDE SEQUENCE</scope>
    <source>
        <tissue evidence="2">Salivary glands</tissue>
    </source>
</reference>
<keyword evidence="1" id="KW-0732">Signal</keyword>
<feature type="signal peptide" evidence="1">
    <location>
        <begin position="1"/>
        <end position="22"/>
    </location>
</feature>
<evidence type="ECO:0000313" key="2">
    <source>
        <dbReference type="EMBL" id="MBW48595.1"/>
    </source>
</evidence>
<name>A0A2M4B6B0_9DIPT</name>
<organism evidence="2">
    <name type="scientific">Anopheles triannulatus</name>
    <dbReference type="NCBI Taxonomy" id="58253"/>
    <lineage>
        <taxon>Eukaryota</taxon>
        <taxon>Metazoa</taxon>
        <taxon>Ecdysozoa</taxon>
        <taxon>Arthropoda</taxon>
        <taxon>Hexapoda</taxon>
        <taxon>Insecta</taxon>
        <taxon>Pterygota</taxon>
        <taxon>Neoptera</taxon>
        <taxon>Endopterygota</taxon>
        <taxon>Diptera</taxon>
        <taxon>Nematocera</taxon>
        <taxon>Culicoidea</taxon>
        <taxon>Culicidae</taxon>
        <taxon>Anophelinae</taxon>
        <taxon>Anopheles</taxon>
    </lineage>
</organism>
<sequence>MKRSFLLQVWLSPAFLPEPVASANEKSQIFCVIKMCFAVRSTYFLLERGRGWVSIFVFRKHIALFAYDGARFIGVVL</sequence>
<feature type="chain" id="PRO_5014992724" evidence="1">
    <location>
        <begin position="23"/>
        <end position="77"/>
    </location>
</feature>